<dbReference type="InterPro" id="IPR044845">
    <property type="entry name" value="HPAT/SRGT1-like"/>
</dbReference>
<keyword evidence="6 7" id="KW-0472">Membrane</keyword>
<keyword evidence="5 7" id="KW-1133">Transmembrane helix</keyword>
<dbReference type="Proteomes" id="UP001445335">
    <property type="component" value="Unassembled WGS sequence"/>
</dbReference>
<keyword evidence="3" id="KW-0808">Transferase</keyword>
<gene>
    <name evidence="10" type="ORF">WJX81_007648</name>
</gene>
<comment type="caution">
    <text evidence="10">The sequence shown here is derived from an EMBL/GenBank/DDBJ whole genome shotgun (WGS) entry which is preliminary data.</text>
</comment>
<organism evidence="10 11">
    <name type="scientific">Elliptochloris bilobata</name>
    <dbReference type="NCBI Taxonomy" id="381761"/>
    <lineage>
        <taxon>Eukaryota</taxon>
        <taxon>Viridiplantae</taxon>
        <taxon>Chlorophyta</taxon>
        <taxon>core chlorophytes</taxon>
        <taxon>Trebouxiophyceae</taxon>
        <taxon>Trebouxiophyceae incertae sedis</taxon>
        <taxon>Elliptochloris clade</taxon>
        <taxon>Elliptochloris</taxon>
    </lineage>
</organism>
<feature type="chain" id="PRO_5043654429" description="Hydroxyproline O-arabinosyltransferase-like domain-containing protein" evidence="8">
    <location>
        <begin position="27"/>
        <end position="496"/>
    </location>
</feature>
<keyword evidence="11" id="KW-1185">Reference proteome</keyword>
<dbReference type="PANTHER" id="PTHR31485:SF7">
    <property type="entry name" value="PEPTIDYL SERINE ALPHA-GALACTOSYLTRANSFERASE"/>
    <property type="match status" value="1"/>
</dbReference>
<feature type="transmembrane region" description="Helical" evidence="7">
    <location>
        <begin position="453"/>
        <end position="480"/>
    </location>
</feature>
<dbReference type="GO" id="GO:0016757">
    <property type="term" value="F:glycosyltransferase activity"/>
    <property type="evidence" value="ECO:0007669"/>
    <property type="project" value="UniProtKB-KW"/>
</dbReference>
<keyword evidence="2" id="KW-0328">Glycosyltransferase</keyword>
<dbReference type="PANTHER" id="PTHR31485">
    <property type="entry name" value="PEPTIDYL SERINE ALPHA-GALACTOSYLTRANSFERASE"/>
    <property type="match status" value="1"/>
</dbReference>
<evidence type="ECO:0000259" key="9">
    <source>
        <dbReference type="Pfam" id="PF23452"/>
    </source>
</evidence>
<dbReference type="GO" id="GO:0016020">
    <property type="term" value="C:membrane"/>
    <property type="evidence" value="ECO:0007669"/>
    <property type="project" value="UniProtKB-SubCell"/>
</dbReference>
<evidence type="ECO:0000256" key="3">
    <source>
        <dbReference type="ARBA" id="ARBA00022679"/>
    </source>
</evidence>
<keyword evidence="8" id="KW-0732">Signal</keyword>
<dbReference type="InterPro" id="IPR056508">
    <property type="entry name" value="HPAT-like"/>
</dbReference>
<dbReference type="Pfam" id="PF23452">
    <property type="entry name" value="HPAT"/>
    <property type="match status" value="1"/>
</dbReference>
<name>A0AAW1RTQ2_9CHLO</name>
<evidence type="ECO:0000313" key="10">
    <source>
        <dbReference type="EMBL" id="KAK9837510.1"/>
    </source>
</evidence>
<protein>
    <recommendedName>
        <fullName evidence="9">Hydroxyproline O-arabinosyltransferase-like domain-containing protein</fullName>
    </recommendedName>
</protein>
<evidence type="ECO:0000256" key="6">
    <source>
        <dbReference type="ARBA" id="ARBA00023136"/>
    </source>
</evidence>
<comment type="subcellular location">
    <subcellularLocation>
        <location evidence="1">Membrane</location>
        <topology evidence="1">Single-pass membrane protein</topology>
    </subcellularLocation>
</comment>
<dbReference type="EMBL" id="JALJOU010000021">
    <property type="protein sequence ID" value="KAK9837510.1"/>
    <property type="molecule type" value="Genomic_DNA"/>
</dbReference>
<feature type="signal peptide" evidence="8">
    <location>
        <begin position="1"/>
        <end position="26"/>
    </location>
</feature>
<evidence type="ECO:0000256" key="2">
    <source>
        <dbReference type="ARBA" id="ARBA00022676"/>
    </source>
</evidence>
<evidence type="ECO:0000256" key="5">
    <source>
        <dbReference type="ARBA" id="ARBA00022989"/>
    </source>
</evidence>
<accession>A0AAW1RTQ2</accession>
<evidence type="ECO:0000313" key="11">
    <source>
        <dbReference type="Proteomes" id="UP001445335"/>
    </source>
</evidence>
<keyword evidence="4 7" id="KW-0812">Transmembrane</keyword>
<proteinExistence type="predicted"/>
<reference evidence="10 11" key="1">
    <citation type="journal article" date="2024" name="Nat. Commun.">
        <title>Phylogenomics reveals the evolutionary origins of lichenization in chlorophyte algae.</title>
        <authorList>
            <person name="Puginier C."/>
            <person name="Libourel C."/>
            <person name="Otte J."/>
            <person name="Skaloud P."/>
            <person name="Haon M."/>
            <person name="Grisel S."/>
            <person name="Petersen M."/>
            <person name="Berrin J.G."/>
            <person name="Delaux P.M."/>
            <person name="Dal Grande F."/>
            <person name="Keller J."/>
        </authorList>
    </citation>
    <scope>NUCLEOTIDE SEQUENCE [LARGE SCALE GENOMIC DNA]</scope>
    <source>
        <strain evidence="10 11">SAG 245.80</strain>
    </source>
</reference>
<feature type="domain" description="Hydroxyproline O-arabinosyltransferase-like" evidence="9">
    <location>
        <begin position="38"/>
        <end position="228"/>
    </location>
</feature>
<sequence length="496" mass="54671">MVAWSALPAALLVLIALRVHLQFATAETPSNASVAVVHTVITTECLQFYEWQVIGLAYSWRRAGQPGPLTRLLSCTTENLQGYRATDAVATVVVPNLRYNIALDDNYGPYNRPGALVTWLQVAQPEEPYVLILDADILFRKALTPMSLGAEPGWPVAPFSADLRNVDAKLAERHISKVPQRNNTLAGPRMRRADLVGGFIMVHKDDLAQLAPMWLQSTAVLRMDPEAALLAGETSGRAGQRAIAAEAIGYTFGAAAAGLQHRADFGSIAMPANLLAGDPAVLHYPKWWQAGESSFWFWKMWYARFDAFACPPWDLARPHPRSGLVARPPPLSTLSSRGYYRQRDLLSLEPAVRLNAALCERHRRFCPASAQLVRECTKAERMEAALDEELEALEAELARTPCEDTHELCKEWAKAGECVQNPGFMRYGGNPSAVSLRRPQRRVSGDCPAAFRVLGFLSLAAILDVTVWLGAVLLGALVAWQHLRPALAKRRIESRP</sequence>
<evidence type="ECO:0000256" key="4">
    <source>
        <dbReference type="ARBA" id="ARBA00022692"/>
    </source>
</evidence>
<evidence type="ECO:0000256" key="7">
    <source>
        <dbReference type="SAM" id="Phobius"/>
    </source>
</evidence>
<evidence type="ECO:0000256" key="1">
    <source>
        <dbReference type="ARBA" id="ARBA00004167"/>
    </source>
</evidence>
<evidence type="ECO:0000256" key="8">
    <source>
        <dbReference type="SAM" id="SignalP"/>
    </source>
</evidence>
<dbReference type="AlphaFoldDB" id="A0AAW1RTQ2"/>